<evidence type="ECO:0000256" key="1">
    <source>
        <dbReference type="SAM" id="Phobius"/>
    </source>
</evidence>
<feature type="transmembrane region" description="Helical" evidence="1">
    <location>
        <begin position="150"/>
        <end position="172"/>
    </location>
</feature>
<feature type="transmembrane region" description="Helical" evidence="1">
    <location>
        <begin position="377"/>
        <end position="398"/>
    </location>
</feature>
<feature type="transmembrane region" description="Helical" evidence="1">
    <location>
        <begin position="300"/>
        <end position="322"/>
    </location>
</feature>
<keyword evidence="1" id="KW-1133">Transmembrane helix</keyword>
<feature type="transmembrane region" description="Helical" evidence="1">
    <location>
        <begin position="234"/>
        <end position="256"/>
    </location>
</feature>
<keyword evidence="3" id="KW-1185">Reference proteome</keyword>
<dbReference type="InterPro" id="IPR036259">
    <property type="entry name" value="MFS_trans_sf"/>
</dbReference>
<dbReference type="Gene3D" id="1.25.10.10">
    <property type="entry name" value="Leucine-rich Repeat Variant"/>
    <property type="match status" value="1"/>
</dbReference>
<feature type="transmembrane region" description="Helical" evidence="1">
    <location>
        <begin position="24"/>
        <end position="49"/>
    </location>
</feature>
<evidence type="ECO:0000313" key="2">
    <source>
        <dbReference type="EMBL" id="MCL9683149.1"/>
    </source>
</evidence>
<dbReference type="InterPro" id="IPR016024">
    <property type="entry name" value="ARM-type_fold"/>
</dbReference>
<keyword evidence="1" id="KW-0472">Membrane</keyword>
<sequence length="923" mass="102911">MLLNKIYNKFLRNLGIKHADQSKLLWSALMVFIAGALQCYFSSFPIALFLTHYGSATLPKIYLAVAGLTVVFGVVYTFFEYRLSFNKLIIGLTMTIGIIWIFLGTALIGIGNNLIIVALLIWAILAFDLLGLAVWSVLNRIFSLQQAKNSFGLIKGCQSIGGVVAGLLSPLLLSLVGLRYLIVCLGVCSFLLIIVIAALLRNATASEPIQEMVTVVVDEPIEKIKMSTLLQDKYVLKIFSLIFLGIFSVYVIALLFNTASEAKYPSEATLAAFLGVFFGLVDGADLFCSIFLYNWLLRRFGLVATLFVLPVLGIILTLPILILNAMPSFFGIVFWLIVGLKLAEDSIRASLTHMSNLLLLQPFPPRVRSFLQSKSEVIVVGVATALISILLILMVSLIGVSIAFLTAFALLCFIITLFILWTLESDYIKALIKAIASRYFDGSNLPYPTKEDLLLLKNCLSSQYPDEVIYALTAIERIDSSELYPVLGLVMKSADLAVSGYALDKIKQYSLVSYFAEIIALLQQKNQGALKVKALVTAAHLDYEKSEKFIRLLVNDDFLPLSSAALIILFKHSEDSATKALAMEKLHEMIGSADKEKRAESAYIIGELADEKINNLLQKLTADSSKLVRRSAFEAVMKTREQSLYDELIKNLPFLGMGTNISDDFFKGNQVILSMIRKNFDSYSHEVKIKAIHIASQIKDKNAQEFIEEVILKKDDSLSLVALQALSHFPPSTEPYFLKKLFHEILREAKYLNEQYQYLLCTPDLELTALLRDVLKRKVQLSTERLLLALSLYYDKDIMVKARNGLEKATEDEKSYALELIDTTLETQHKKIISPLLSEIYLSDSAGGADLHSQAFHRVLQNNIKPPDLQNINLLTSMACAYVLIKGTFTLCSTELEELKQSNIQLIVDAIQWLQGEQEGLST</sequence>
<dbReference type="SUPFAM" id="SSF103473">
    <property type="entry name" value="MFS general substrate transporter"/>
    <property type="match status" value="1"/>
</dbReference>
<feature type="transmembrane region" description="Helical" evidence="1">
    <location>
        <begin position="88"/>
        <end position="108"/>
    </location>
</feature>
<feature type="transmembrane region" description="Helical" evidence="1">
    <location>
        <begin position="61"/>
        <end position="79"/>
    </location>
</feature>
<name>A0A9X2I952_9GAMM</name>
<proteinExistence type="predicted"/>
<protein>
    <submittedName>
        <fullName evidence="2">MFS transporter</fullName>
    </submittedName>
</protein>
<accession>A0A9X2I952</accession>
<dbReference type="RefSeq" id="WP_250422307.1">
    <property type="nucleotide sequence ID" value="NZ_JAJKBJ010000002.1"/>
</dbReference>
<keyword evidence="1" id="KW-0812">Transmembrane</keyword>
<dbReference type="AlphaFoldDB" id="A0A9X2I952"/>
<feature type="transmembrane region" description="Helical" evidence="1">
    <location>
        <begin position="268"/>
        <end position="293"/>
    </location>
</feature>
<gene>
    <name evidence="2" type="ORF">LOX96_03495</name>
</gene>
<feature type="transmembrane region" description="Helical" evidence="1">
    <location>
        <begin position="114"/>
        <end position="138"/>
    </location>
</feature>
<feature type="transmembrane region" description="Helical" evidence="1">
    <location>
        <begin position="404"/>
        <end position="423"/>
    </location>
</feature>
<dbReference type="SUPFAM" id="SSF48371">
    <property type="entry name" value="ARM repeat"/>
    <property type="match status" value="1"/>
</dbReference>
<dbReference type="InterPro" id="IPR011989">
    <property type="entry name" value="ARM-like"/>
</dbReference>
<organism evidence="2 3">
    <name type="scientific">Legionella maioricensis</name>
    <dbReference type="NCBI Taxonomy" id="2896528"/>
    <lineage>
        <taxon>Bacteria</taxon>
        <taxon>Pseudomonadati</taxon>
        <taxon>Pseudomonadota</taxon>
        <taxon>Gammaproteobacteria</taxon>
        <taxon>Legionellales</taxon>
        <taxon>Legionellaceae</taxon>
        <taxon>Legionella</taxon>
    </lineage>
</organism>
<feature type="transmembrane region" description="Helical" evidence="1">
    <location>
        <begin position="178"/>
        <end position="200"/>
    </location>
</feature>
<dbReference type="Gene3D" id="1.20.1250.20">
    <property type="entry name" value="MFS general substrate transporter like domains"/>
    <property type="match status" value="1"/>
</dbReference>
<comment type="caution">
    <text evidence="2">The sequence shown here is derived from an EMBL/GenBank/DDBJ whole genome shotgun (WGS) entry which is preliminary data.</text>
</comment>
<dbReference type="CDD" id="cd06174">
    <property type="entry name" value="MFS"/>
    <property type="match status" value="1"/>
</dbReference>
<dbReference type="Proteomes" id="UP001139721">
    <property type="component" value="Unassembled WGS sequence"/>
</dbReference>
<reference evidence="2" key="1">
    <citation type="submission" date="2021-11" db="EMBL/GenBank/DDBJ databases">
        <title>Legionella maioricencis sp. nov., a new species isolated from hot water samples in Mallorca.</title>
        <authorList>
            <person name="Crespi S."/>
            <person name="Drasar V."/>
            <person name="Salva-Serra F."/>
            <person name="Jaen-Luchoro D."/>
            <person name="Pineiro-Iglesias B."/>
            <person name="Aliaga F."/>
            <person name="Fernandez-Juarez V."/>
            <person name="Coll G."/>
            <person name="Moore E.R.B."/>
            <person name="Bennasar-Figueras A."/>
        </authorList>
    </citation>
    <scope>NUCLEOTIDE SEQUENCE</scope>
    <source>
        <strain evidence="2">HCPI-6</strain>
    </source>
</reference>
<dbReference type="EMBL" id="JAJKBJ010000002">
    <property type="protein sequence ID" value="MCL9683149.1"/>
    <property type="molecule type" value="Genomic_DNA"/>
</dbReference>
<evidence type="ECO:0000313" key="3">
    <source>
        <dbReference type="Proteomes" id="UP001139721"/>
    </source>
</evidence>